<dbReference type="OrthoDB" id="116480at2"/>
<dbReference type="EMBL" id="QUAB01000017">
    <property type="protein sequence ID" value="REJ07364.1"/>
    <property type="molecule type" value="Genomic_DNA"/>
</dbReference>
<gene>
    <name evidence="2" type="ORF">DY023_03970</name>
</gene>
<dbReference type="RefSeq" id="WP_116241056.1">
    <property type="nucleotide sequence ID" value="NZ_QUAB01000017.1"/>
</dbReference>
<reference evidence="2 3" key="1">
    <citation type="submission" date="2018-08" db="EMBL/GenBank/DDBJ databases">
        <title>Isolation, diversity and antifungal activity of Actinobacteria from cow dung.</title>
        <authorList>
            <person name="Ling L."/>
        </authorList>
    </citation>
    <scope>NUCLEOTIDE SEQUENCE [LARGE SCALE GENOMIC DNA]</scope>
    <source>
        <strain evidence="2 3">NEAU-LLE</strain>
    </source>
</reference>
<dbReference type="PANTHER" id="PTHR41282:SF1">
    <property type="entry name" value="CONSERVED TRANSMEMBRANE PROTEIN-RELATED"/>
    <property type="match status" value="1"/>
</dbReference>
<name>A0A371NWF3_9MICO</name>
<protein>
    <recommendedName>
        <fullName evidence="4">Bax inhibitor-1/YccA family protein</fullName>
    </recommendedName>
</protein>
<feature type="transmembrane region" description="Helical" evidence="1">
    <location>
        <begin position="131"/>
        <end position="153"/>
    </location>
</feature>
<feature type="transmembrane region" description="Helical" evidence="1">
    <location>
        <begin position="165"/>
        <end position="188"/>
    </location>
</feature>
<evidence type="ECO:0000256" key="1">
    <source>
        <dbReference type="SAM" id="Phobius"/>
    </source>
</evidence>
<accession>A0A371NWF3</accession>
<feature type="transmembrane region" description="Helical" evidence="1">
    <location>
        <begin position="45"/>
        <end position="64"/>
    </location>
</feature>
<evidence type="ECO:0008006" key="4">
    <source>
        <dbReference type="Google" id="ProtNLM"/>
    </source>
</evidence>
<keyword evidence="1" id="KW-0812">Transmembrane</keyword>
<keyword evidence="1" id="KW-0472">Membrane</keyword>
<sequence>MTLSNPVLNSVAFRGPARVGGTAAGRINDVAPAVASGHRMTFAGAVGRTAVLFAVLLATAVGGWEWTRITGTGLAGMIPWIVGGAAAIVLGITVGVTSRTRVRPGLIVAFAAVEGMVVGSVSAWFDHRYPGVVLQAVLATLVVTGITLLLSATGLVRANRRATRVWIVAMIGYVLFTAVDALLAWTGIVPDAFGTHGQQLFGLPLAYLIGAFVVVMAAYALIRDFDAIREGVRSGVPSDRAWLGAFGVMVTIVWLYLEVLRILGRARS</sequence>
<feature type="transmembrane region" description="Helical" evidence="1">
    <location>
        <begin position="106"/>
        <end position="125"/>
    </location>
</feature>
<proteinExistence type="predicted"/>
<evidence type="ECO:0000313" key="3">
    <source>
        <dbReference type="Proteomes" id="UP000262172"/>
    </source>
</evidence>
<dbReference type="Pfam" id="PF12811">
    <property type="entry name" value="BaxI_1"/>
    <property type="match status" value="1"/>
</dbReference>
<dbReference type="InterPro" id="IPR010539">
    <property type="entry name" value="BaxI_1-like"/>
</dbReference>
<comment type="caution">
    <text evidence="2">The sequence shown here is derived from an EMBL/GenBank/DDBJ whole genome shotgun (WGS) entry which is preliminary data.</text>
</comment>
<evidence type="ECO:0000313" key="2">
    <source>
        <dbReference type="EMBL" id="REJ07364.1"/>
    </source>
</evidence>
<dbReference type="PANTHER" id="PTHR41282">
    <property type="entry name" value="CONSERVED TRANSMEMBRANE PROTEIN-RELATED"/>
    <property type="match status" value="1"/>
</dbReference>
<organism evidence="2 3">
    <name type="scientific">Microbacterium bovistercoris</name>
    <dbReference type="NCBI Taxonomy" id="2293570"/>
    <lineage>
        <taxon>Bacteria</taxon>
        <taxon>Bacillati</taxon>
        <taxon>Actinomycetota</taxon>
        <taxon>Actinomycetes</taxon>
        <taxon>Micrococcales</taxon>
        <taxon>Microbacteriaceae</taxon>
        <taxon>Microbacterium</taxon>
    </lineage>
</organism>
<feature type="transmembrane region" description="Helical" evidence="1">
    <location>
        <begin position="242"/>
        <end position="263"/>
    </location>
</feature>
<feature type="transmembrane region" description="Helical" evidence="1">
    <location>
        <begin position="76"/>
        <end position="94"/>
    </location>
</feature>
<dbReference type="AlphaFoldDB" id="A0A371NWF3"/>
<keyword evidence="3" id="KW-1185">Reference proteome</keyword>
<feature type="transmembrane region" description="Helical" evidence="1">
    <location>
        <begin position="200"/>
        <end position="222"/>
    </location>
</feature>
<keyword evidence="1" id="KW-1133">Transmembrane helix</keyword>
<dbReference type="Proteomes" id="UP000262172">
    <property type="component" value="Unassembled WGS sequence"/>
</dbReference>